<dbReference type="PROSITE" id="PS51257">
    <property type="entry name" value="PROKAR_LIPOPROTEIN"/>
    <property type="match status" value="1"/>
</dbReference>
<dbReference type="Gene3D" id="3.10.120.10">
    <property type="entry name" value="Cytochrome b5-like heme/steroid binding domain"/>
    <property type="match status" value="1"/>
</dbReference>
<gene>
    <name evidence="4" type="ORF">AAIG11_12250</name>
</gene>
<feature type="region of interest" description="Disordered" evidence="1">
    <location>
        <begin position="28"/>
        <end position="61"/>
    </location>
</feature>
<organism evidence="4 5">
    <name type="scientific">Anoxynatronum sibiricum</name>
    <dbReference type="NCBI Taxonomy" id="210623"/>
    <lineage>
        <taxon>Bacteria</taxon>
        <taxon>Bacillati</taxon>
        <taxon>Bacillota</taxon>
        <taxon>Clostridia</taxon>
        <taxon>Eubacteriales</taxon>
        <taxon>Clostridiaceae</taxon>
        <taxon>Anoxynatronum</taxon>
    </lineage>
</organism>
<evidence type="ECO:0000313" key="4">
    <source>
        <dbReference type="EMBL" id="MEN1761255.1"/>
    </source>
</evidence>
<feature type="compositionally biased region" description="Acidic residues" evidence="1">
    <location>
        <begin position="51"/>
        <end position="61"/>
    </location>
</feature>
<protein>
    <submittedName>
        <fullName evidence="4">Cytochrome b5 domain-containing protein</fullName>
    </submittedName>
</protein>
<accession>A0ABU9VVQ6</accession>
<comment type="caution">
    <text evidence="4">The sequence shown here is derived from an EMBL/GenBank/DDBJ whole genome shotgun (WGS) entry which is preliminary data.</text>
</comment>
<dbReference type="InterPro" id="IPR001199">
    <property type="entry name" value="Cyt_B5-like_heme/steroid-bd"/>
</dbReference>
<keyword evidence="2" id="KW-0732">Signal</keyword>
<proteinExistence type="predicted"/>
<dbReference type="InterPro" id="IPR036400">
    <property type="entry name" value="Cyt_B5-like_heme/steroid_sf"/>
</dbReference>
<feature type="chain" id="PRO_5046435150" evidence="2">
    <location>
        <begin position="34"/>
        <end position="137"/>
    </location>
</feature>
<name>A0ABU9VVQ6_9CLOT</name>
<evidence type="ECO:0000256" key="2">
    <source>
        <dbReference type="SAM" id="SignalP"/>
    </source>
</evidence>
<reference evidence="4 5" key="1">
    <citation type="submission" date="2024-04" db="EMBL/GenBank/DDBJ databases">
        <title>Genome sequencing and metabolic network reconstruction of aminoacids and betaine degradation by Anoxynatronum sibiricum.</title>
        <authorList>
            <person name="Detkova E.N."/>
            <person name="Boltjanskaja Y.V."/>
            <person name="Mardanov A.V."/>
            <person name="Kevbrin V."/>
        </authorList>
    </citation>
    <scope>NUCLEOTIDE SEQUENCE [LARGE SCALE GENOMIC DNA]</scope>
    <source>
        <strain evidence="4 5">Z-7981</strain>
    </source>
</reference>
<dbReference type="SUPFAM" id="SSF55856">
    <property type="entry name" value="Cytochrome b5-like heme/steroid binding domain"/>
    <property type="match status" value="1"/>
</dbReference>
<keyword evidence="5" id="KW-1185">Reference proteome</keyword>
<evidence type="ECO:0000256" key="1">
    <source>
        <dbReference type="SAM" id="MobiDB-lite"/>
    </source>
</evidence>
<dbReference type="Pfam" id="PF00173">
    <property type="entry name" value="Cyt-b5"/>
    <property type="match status" value="1"/>
</dbReference>
<dbReference type="SMART" id="SM01117">
    <property type="entry name" value="Cyt-b5"/>
    <property type="match status" value="1"/>
</dbReference>
<sequence length="137" mass="14556">MTVHKHHWSGRLVLILLLTILVLTACSSQPADAPPPAAPEETEAPETAAESPEESDSEEDLPVYTLEELAAFDGQDGNPAYVAVDGVVYDFTELGGWQGGTHNSFEAGQDLTEALHGVSPHGERVLSRAPVVGRLAE</sequence>
<feature type="domain" description="Cytochrome b5 heme-binding" evidence="3">
    <location>
        <begin position="64"/>
        <end position="136"/>
    </location>
</feature>
<feature type="signal peptide" evidence="2">
    <location>
        <begin position="1"/>
        <end position="33"/>
    </location>
</feature>
<evidence type="ECO:0000313" key="5">
    <source>
        <dbReference type="Proteomes" id="UP001407405"/>
    </source>
</evidence>
<dbReference type="Proteomes" id="UP001407405">
    <property type="component" value="Unassembled WGS sequence"/>
</dbReference>
<dbReference type="RefSeq" id="WP_343186552.1">
    <property type="nucleotide sequence ID" value="NZ_JBCITM010000013.1"/>
</dbReference>
<evidence type="ECO:0000259" key="3">
    <source>
        <dbReference type="SMART" id="SM01117"/>
    </source>
</evidence>
<dbReference type="EMBL" id="JBCITM010000013">
    <property type="protein sequence ID" value="MEN1761255.1"/>
    <property type="molecule type" value="Genomic_DNA"/>
</dbReference>